<feature type="region of interest" description="Disordered" evidence="12">
    <location>
        <begin position="710"/>
        <end position="816"/>
    </location>
</feature>
<reference evidence="16 17" key="1">
    <citation type="journal article" date="2009" name="Nature">
        <title>Evolution of pathogenicity and sexual reproduction in eight Candida genomes.</title>
        <authorList>
            <person name="Butler G."/>
            <person name="Rasmussen M.D."/>
            <person name="Lin M.F."/>
            <person name="Santos M.A."/>
            <person name="Sakthikumar S."/>
            <person name="Munro C.A."/>
            <person name="Rheinbay E."/>
            <person name="Grabherr M."/>
            <person name="Forche A."/>
            <person name="Reedy J.L."/>
            <person name="Agrafioti I."/>
            <person name="Arnaud M.B."/>
            <person name="Bates S."/>
            <person name="Brown A.J."/>
            <person name="Brunke S."/>
            <person name="Costanzo M.C."/>
            <person name="Fitzpatrick D.A."/>
            <person name="de Groot P.W."/>
            <person name="Harris D."/>
            <person name="Hoyer L.L."/>
            <person name="Hube B."/>
            <person name="Klis F.M."/>
            <person name="Kodira C."/>
            <person name="Lennard N."/>
            <person name="Logue M.E."/>
            <person name="Martin R."/>
            <person name="Neiman A.M."/>
            <person name="Nikolaou E."/>
            <person name="Quail M.A."/>
            <person name="Quinn J."/>
            <person name="Santos M.C."/>
            <person name="Schmitzberger F.F."/>
            <person name="Sherlock G."/>
            <person name="Shah P."/>
            <person name="Silverstein K.A."/>
            <person name="Skrzypek M.S."/>
            <person name="Soll D."/>
            <person name="Staggs R."/>
            <person name="Stansfield I."/>
            <person name="Stumpf M.P."/>
            <person name="Sudbery P.E."/>
            <person name="Srikantha T."/>
            <person name="Zeng Q."/>
            <person name="Berman J."/>
            <person name="Berriman M."/>
            <person name="Heitman J."/>
            <person name="Gow N.A."/>
            <person name="Lorenz M.C."/>
            <person name="Birren B.W."/>
            <person name="Kellis M."/>
            <person name="Cuomo C.A."/>
        </authorList>
    </citation>
    <scope>NUCLEOTIDE SEQUENCE [LARGE SCALE GENOMIC DNA]</scope>
    <source>
        <strain evidence="17">ATCC 6260 / CBS 566 / DSM 6381 / JCM 1539 / NBRC 10279 / NRRL Y-324</strain>
    </source>
</reference>
<organism evidence="16 17">
    <name type="scientific">Meyerozyma guilliermondii (strain ATCC 6260 / CBS 566 / DSM 6381 / JCM 1539 / NBRC 10279 / NRRL Y-324)</name>
    <name type="common">Yeast</name>
    <name type="synonym">Candida guilliermondii</name>
    <dbReference type="NCBI Taxonomy" id="294746"/>
    <lineage>
        <taxon>Eukaryota</taxon>
        <taxon>Fungi</taxon>
        <taxon>Dikarya</taxon>
        <taxon>Ascomycota</taxon>
        <taxon>Saccharomycotina</taxon>
        <taxon>Pichiomycetes</taxon>
        <taxon>Debaryomycetaceae</taxon>
        <taxon>Meyerozyma</taxon>
    </lineage>
</organism>
<dbReference type="InterPro" id="IPR004181">
    <property type="entry name" value="Znf_MIZ"/>
</dbReference>
<evidence type="ECO:0000259" key="13">
    <source>
        <dbReference type="PROSITE" id="PS50800"/>
    </source>
</evidence>
<dbReference type="InterPro" id="IPR038654">
    <property type="entry name" value="PINIT_sf"/>
</dbReference>
<evidence type="ECO:0000256" key="12">
    <source>
        <dbReference type="SAM" id="MobiDB-lite"/>
    </source>
</evidence>
<feature type="region of interest" description="Disordered" evidence="12">
    <location>
        <begin position="115"/>
        <end position="134"/>
    </location>
</feature>
<protein>
    <recommendedName>
        <fullName evidence="18">SP-RING-type domain-containing protein</fullName>
    </recommendedName>
</protein>
<dbReference type="InterPro" id="IPR036361">
    <property type="entry name" value="SAP_dom_sf"/>
</dbReference>
<feature type="compositionally biased region" description="Polar residues" evidence="12">
    <location>
        <begin position="710"/>
        <end position="779"/>
    </location>
</feature>
<feature type="compositionally biased region" description="Polar residues" evidence="12">
    <location>
        <begin position="1325"/>
        <end position="1349"/>
    </location>
</feature>
<feature type="region of interest" description="Disordered" evidence="12">
    <location>
        <begin position="409"/>
        <end position="507"/>
    </location>
</feature>
<name>A5DHS9_PICGU</name>
<dbReference type="GO" id="GO:0005634">
    <property type="term" value="C:nucleus"/>
    <property type="evidence" value="ECO:0007669"/>
    <property type="project" value="UniProtKB-SubCell"/>
</dbReference>
<dbReference type="PANTHER" id="PTHR10782:SF4">
    <property type="entry name" value="TONALLI, ISOFORM E"/>
    <property type="match status" value="1"/>
</dbReference>
<feature type="compositionally biased region" description="Low complexity" evidence="12">
    <location>
        <begin position="589"/>
        <end position="631"/>
    </location>
</feature>
<dbReference type="Pfam" id="PF14324">
    <property type="entry name" value="PINIT"/>
    <property type="match status" value="1"/>
</dbReference>
<evidence type="ECO:0008006" key="18">
    <source>
        <dbReference type="Google" id="ProtNLM"/>
    </source>
</evidence>
<evidence type="ECO:0000256" key="3">
    <source>
        <dbReference type="ARBA" id="ARBA00005383"/>
    </source>
</evidence>
<dbReference type="Gene3D" id="2.60.120.780">
    <property type="entry name" value="PINIT domain"/>
    <property type="match status" value="1"/>
</dbReference>
<evidence type="ECO:0000256" key="1">
    <source>
        <dbReference type="ARBA" id="ARBA00004123"/>
    </source>
</evidence>
<accession>A5DHS9</accession>
<dbReference type="SUPFAM" id="SSF68906">
    <property type="entry name" value="SAP domain"/>
    <property type="match status" value="1"/>
</dbReference>
<evidence type="ECO:0000256" key="11">
    <source>
        <dbReference type="SAM" id="Coils"/>
    </source>
</evidence>
<dbReference type="STRING" id="294746.A5DHS9"/>
<evidence type="ECO:0000256" key="4">
    <source>
        <dbReference type="ARBA" id="ARBA00022679"/>
    </source>
</evidence>
<feature type="region of interest" description="Disordered" evidence="12">
    <location>
        <begin position="522"/>
        <end position="634"/>
    </location>
</feature>
<feature type="compositionally biased region" description="Polar residues" evidence="12">
    <location>
        <begin position="986"/>
        <end position="998"/>
    </location>
</feature>
<dbReference type="EMBL" id="CH408157">
    <property type="protein sequence ID" value="EDK38732.2"/>
    <property type="molecule type" value="Genomic_DNA"/>
</dbReference>
<feature type="compositionally biased region" description="Polar residues" evidence="12">
    <location>
        <begin position="1222"/>
        <end position="1231"/>
    </location>
</feature>
<feature type="compositionally biased region" description="Polar residues" evidence="12">
    <location>
        <begin position="1202"/>
        <end position="1215"/>
    </location>
</feature>
<dbReference type="InterPro" id="IPR013083">
    <property type="entry name" value="Znf_RING/FYVE/PHD"/>
</dbReference>
<feature type="region of interest" description="Disordered" evidence="12">
    <location>
        <begin position="844"/>
        <end position="863"/>
    </location>
</feature>
<feature type="compositionally biased region" description="Polar residues" evidence="12">
    <location>
        <begin position="1249"/>
        <end position="1269"/>
    </location>
</feature>
<feature type="compositionally biased region" description="Polar residues" evidence="12">
    <location>
        <begin position="1402"/>
        <end position="1411"/>
    </location>
</feature>
<feature type="compositionally biased region" description="Polar residues" evidence="12">
    <location>
        <begin position="1105"/>
        <end position="1119"/>
    </location>
</feature>
<dbReference type="UniPathway" id="UPA00886"/>
<evidence type="ECO:0000256" key="2">
    <source>
        <dbReference type="ARBA" id="ARBA00004718"/>
    </source>
</evidence>
<dbReference type="CDD" id="cd16650">
    <property type="entry name" value="SP-RING_PIAS-like"/>
    <property type="match status" value="1"/>
</dbReference>
<evidence type="ECO:0000256" key="6">
    <source>
        <dbReference type="ARBA" id="ARBA00022771"/>
    </source>
</evidence>
<gene>
    <name evidence="16" type="ORF">PGUG_02830</name>
</gene>
<dbReference type="GO" id="GO:0016925">
    <property type="term" value="P:protein sumoylation"/>
    <property type="evidence" value="ECO:0007669"/>
    <property type="project" value="UniProtKB-UniPathway"/>
</dbReference>
<feature type="coiled-coil region" evidence="11">
    <location>
        <begin position="1289"/>
        <end position="1323"/>
    </location>
</feature>
<proteinExistence type="inferred from homology"/>
<evidence type="ECO:0000256" key="7">
    <source>
        <dbReference type="ARBA" id="ARBA00022786"/>
    </source>
</evidence>
<dbReference type="InterPro" id="IPR023321">
    <property type="entry name" value="PINIT"/>
</dbReference>
<sequence length="1432" mass="161007">MSVPPDFSISGEDIEDMKKRIRKFKLSQLKDLARTMLLRIAGKKADLIERIEEHIENGVRYDDKIKLLVIGVIIKKILLHESIPSYTSLYNAIRFGGPNANLLAQLQQDTRNISARPDSESLSNMAPVPQMPRTKSSDASIACIDNAIYFKPSPFYTLKQLISGSPQRVFPSQGRMMCRLNFVLSDEDNRIFRSKPGKMQVFLLCGAFKLDDPVTHSADIEWPIPQEIYVNGAQLRENVKGIKGKPGTARPANITKFISRTPALNKIEMVYAGTKQYYLLYCFIAETRSSQEVADEIFRGQHIHLSSTIDKIKEEYTHGDDDLEVATSSLSLKCPLTYSRMKFPAKSIYCQHIQCFDCLSFLQLQEQIPTWTCPICSRGVELEELAISDYYLEILSKVNDEVESVTLNPDGSWSANVESSMDDESSSPSPKPKSATEEVIEIVSIDSESEDETPHPPPRPLVETIDIPSPESDSATVSHPQTREQFTAEWNRNTTSSTPTALNPITDKSQVQVNSNREAAQNNVQFQNEGASKPSDVQRENSDPRNQTSLQNQTPSLQRQDSSRNPNSSHLQNTQLSIQNAQPTQSEASQAQNQGTQRQQSTQLQNQSTQVQTRSPQLQNQNQRVQTQSPQLPVYNRRVQGSQLPDQNATQGQSQSPRLQNQDFHVRNQNSQLPVLNPQSQTQRPELQNQNAQVRNQNPHLPVHNQVVQTRSPQLQNQKTTHGQSQSPQLPVQTSPQLQNQNTQVRNQNHHSPVSNPQVQTQSPQFPAQNPRSQNQSPQLPVHDQRVQTQGPQLPVHNQQVQTQNSQLPVQNATQVQTQNPQVLGQNPQLQNHIHSQTLSLQMQHQHASQSQKQNAVAVQGRNDVQVQTQNPQLQNQNVRLQNSSPQLQTQSPQMLHQNASQLQNQNFTPVQDRNDVQVQTQNPQLQNQNVRLQNSSPQLQTQSPQMLHQNASQLQNQNFTPVQDRNVAQVQIQNSQLQSQNVRLQNQGPQLQSQNMRSQNQSPNLQNQNTQSQNRNVTHVQTQNPEFQSQNTTLQSPQLQNPHTQVQNRNVTFVPNPQFQSHNSPLQTQNPQVQGQNITQNRSATQITQNTSQVQRIAPRLPGSSVQTQNTSHFQRNDPQSPSQNTQLQTQNSSQPQKNLTQSHNQAPLVQNPASHLQNSDIARLQSSSSLHNFVNGERTSNTVPVQKPLPAINTFPLPYGNQQNASSTQQTIRSMPESLPKSNGQTTQVSQQSPSLSKAPLPPLRANSATGTLPGLSTFSFEPSTPHTQEHSDVRTVEQNSTSMFRIKRAMNTRQEQVSNRKDLQERHEQLRANFQNNLRQNIETNGTSRPTEVVATSDSVPETPQYQKPGLTYSRSAFDLLAASREDSRPLPKKTKTINGQSPIGTNLSPLNGQIEDFTLQTPQSNQPPVERTWNKRLHSEERSPSPTK</sequence>
<evidence type="ECO:0000313" key="16">
    <source>
        <dbReference type="EMBL" id="EDK38732.2"/>
    </source>
</evidence>
<dbReference type="InParanoid" id="A5DHS9"/>
<dbReference type="PROSITE" id="PS51466">
    <property type="entry name" value="PINIT"/>
    <property type="match status" value="1"/>
</dbReference>
<dbReference type="GO" id="GO:0008270">
    <property type="term" value="F:zinc ion binding"/>
    <property type="evidence" value="ECO:0007669"/>
    <property type="project" value="UniProtKB-KW"/>
</dbReference>
<feature type="compositionally biased region" description="Polar residues" evidence="12">
    <location>
        <begin position="1380"/>
        <end position="1395"/>
    </location>
</feature>
<keyword evidence="17" id="KW-1185">Reference proteome</keyword>
<dbReference type="OMA" id="ILKLQMG"/>
<evidence type="ECO:0000256" key="5">
    <source>
        <dbReference type="ARBA" id="ARBA00022723"/>
    </source>
</evidence>
<feature type="compositionally biased region" description="Polar residues" evidence="12">
    <location>
        <begin position="1018"/>
        <end position="1096"/>
    </location>
</feature>
<keyword evidence="9" id="KW-0539">Nucleus</keyword>
<feature type="compositionally biased region" description="Polar residues" evidence="12">
    <location>
        <begin position="787"/>
        <end position="816"/>
    </location>
</feature>
<keyword evidence="11" id="KW-0175">Coiled coil</keyword>
<dbReference type="GO" id="GO:0061665">
    <property type="term" value="F:SUMO ligase activity"/>
    <property type="evidence" value="ECO:0007669"/>
    <property type="project" value="TreeGrafter"/>
</dbReference>
<evidence type="ECO:0000313" key="17">
    <source>
        <dbReference type="Proteomes" id="UP000001997"/>
    </source>
</evidence>
<comment type="pathway">
    <text evidence="2">Protein modification; protein sumoylation.</text>
</comment>
<feature type="domain" description="PINIT" evidence="15">
    <location>
        <begin position="133"/>
        <end position="288"/>
    </location>
</feature>
<dbReference type="SMART" id="SM00513">
    <property type="entry name" value="SAP"/>
    <property type="match status" value="1"/>
</dbReference>
<dbReference type="GeneID" id="5126866"/>
<dbReference type="InterPro" id="IPR003034">
    <property type="entry name" value="SAP_dom"/>
</dbReference>
<feature type="region of interest" description="Disordered" evidence="12">
    <location>
        <begin position="986"/>
        <end position="1144"/>
    </location>
</feature>
<feature type="compositionally biased region" description="Low complexity" evidence="12">
    <location>
        <begin position="1120"/>
        <end position="1138"/>
    </location>
</feature>
<feature type="compositionally biased region" description="Polar residues" evidence="12">
    <location>
        <begin position="471"/>
        <end position="507"/>
    </location>
</feature>
<dbReference type="SUPFAM" id="SSF57850">
    <property type="entry name" value="RING/U-box"/>
    <property type="match status" value="1"/>
</dbReference>
<evidence type="ECO:0000256" key="10">
    <source>
        <dbReference type="PROSITE-ProRule" id="PRU00452"/>
    </source>
</evidence>
<keyword evidence="7" id="KW-0833">Ubl conjugation pathway</keyword>
<dbReference type="PANTHER" id="PTHR10782">
    <property type="entry name" value="ZINC FINGER MIZ DOMAIN-CONTAINING PROTEIN"/>
    <property type="match status" value="1"/>
</dbReference>
<evidence type="ECO:0000259" key="15">
    <source>
        <dbReference type="PROSITE" id="PS51466"/>
    </source>
</evidence>
<dbReference type="KEGG" id="pgu:PGUG_02830"/>
<keyword evidence="6 10" id="KW-0863">Zinc-finger</keyword>
<feature type="domain" description="SP-RING-type" evidence="14">
    <location>
        <begin position="319"/>
        <end position="404"/>
    </location>
</feature>
<dbReference type="PROSITE" id="PS51044">
    <property type="entry name" value="ZF_SP_RING"/>
    <property type="match status" value="1"/>
</dbReference>
<dbReference type="Proteomes" id="UP000001997">
    <property type="component" value="Unassembled WGS sequence"/>
</dbReference>
<evidence type="ECO:0000259" key="14">
    <source>
        <dbReference type="PROSITE" id="PS51044"/>
    </source>
</evidence>
<dbReference type="GO" id="GO:0000785">
    <property type="term" value="C:chromatin"/>
    <property type="evidence" value="ECO:0007669"/>
    <property type="project" value="TreeGrafter"/>
</dbReference>
<dbReference type="PROSITE" id="PS50800">
    <property type="entry name" value="SAP"/>
    <property type="match status" value="1"/>
</dbReference>
<feature type="compositionally biased region" description="Polar residues" evidence="12">
    <location>
        <begin position="544"/>
        <end position="588"/>
    </location>
</feature>
<feature type="domain" description="SAP" evidence="13">
    <location>
        <begin position="21"/>
        <end position="55"/>
    </location>
</feature>
<comment type="similarity">
    <text evidence="3">Belongs to the PIAS family.</text>
</comment>
<feature type="compositionally biased region" description="Polar residues" evidence="12">
    <location>
        <begin position="844"/>
        <end position="857"/>
    </location>
</feature>
<dbReference type="RefSeq" id="XP_001485101.2">
    <property type="nucleotide sequence ID" value="XM_001485051.1"/>
</dbReference>
<dbReference type="Pfam" id="PF02037">
    <property type="entry name" value="SAP"/>
    <property type="match status" value="1"/>
</dbReference>
<keyword evidence="4" id="KW-0808">Transferase</keyword>
<feature type="region of interest" description="Disordered" evidence="12">
    <location>
        <begin position="1197"/>
        <end position="1283"/>
    </location>
</feature>
<keyword evidence="5" id="KW-0479">Metal-binding</keyword>
<dbReference type="HOGENOM" id="CLU_252373_0_0_1"/>
<dbReference type="OrthoDB" id="28127at2759"/>
<feature type="region of interest" description="Disordered" evidence="12">
    <location>
        <begin position="1325"/>
        <end position="1353"/>
    </location>
</feature>
<keyword evidence="8" id="KW-0862">Zinc</keyword>
<dbReference type="eggNOG" id="KOG2169">
    <property type="taxonomic scope" value="Eukaryota"/>
</dbReference>
<comment type="subcellular location">
    <subcellularLocation>
        <location evidence="1">Nucleus</location>
    </subcellularLocation>
</comment>
<feature type="compositionally biased region" description="Low complexity" evidence="12">
    <location>
        <begin position="999"/>
        <end position="1017"/>
    </location>
</feature>
<feature type="region of interest" description="Disordered" evidence="12">
    <location>
        <begin position="1367"/>
        <end position="1432"/>
    </location>
</feature>
<evidence type="ECO:0000256" key="9">
    <source>
        <dbReference type="ARBA" id="ARBA00023242"/>
    </source>
</evidence>
<evidence type="ECO:0000256" key="8">
    <source>
        <dbReference type="ARBA" id="ARBA00022833"/>
    </source>
</evidence>
<feature type="compositionally biased region" description="Basic and acidic residues" evidence="12">
    <location>
        <begin position="1421"/>
        <end position="1432"/>
    </location>
</feature>
<dbReference type="Gene3D" id="3.30.40.10">
    <property type="entry name" value="Zinc/RING finger domain, C3HC4 (zinc finger)"/>
    <property type="match status" value="1"/>
</dbReference>
<dbReference type="VEuPathDB" id="FungiDB:PGUG_02830"/>
<dbReference type="Pfam" id="PF02891">
    <property type="entry name" value="zf-MIZ"/>
    <property type="match status" value="1"/>
</dbReference>
<dbReference type="Gene3D" id="1.10.720.30">
    <property type="entry name" value="SAP domain"/>
    <property type="match status" value="1"/>
</dbReference>
<feature type="compositionally biased region" description="Low complexity" evidence="12">
    <location>
        <begin position="1232"/>
        <end position="1241"/>
    </location>
</feature>